<gene>
    <name evidence="1" type="ORF">Ttaiw_00130</name>
</gene>
<accession>A0A554XE10</accession>
<dbReference type="RefSeq" id="WP_143897325.1">
    <property type="nucleotide sequence ID" value="NZ_CP083911.1"/>
</dbReference>
<evidence type="ECO:0000313" key="2">
    <source>
        <dbReference type="Proteomes" id="UP000317763"/>
    </source>
</evidence>
<dbReference type="Proteomes" id="UP000317763">
    <property type="component" value="Unassembled WGS sequence"/>
</dbReference>
<proteinExistence type="predicted"/>
<dbReference type="AlphaFoldDB" id="A0A554XE10"/>
<protein>
    <submittedName>
        <fullName evidence="1">Uncharacterized protein</fullName>
    </submittedName>
</protein>
<keyword evidence="2" id="KW-1185">Reference proteome</keyword>
<reference evidence="1 2" key="1">
    <citation type="submission" date="2019-07" db="EMBL/GenBank/DDBJ databases">
        <title>Tepidimonas taiwanensis I1-1 draft genome.</title>
        <authorList>
            <person name="Da Costa M.S."/>
            <person name="Froufe H.J.C."/>
            <person name="Egas C."/>
            <person name="Albuquerque L."/>
        </authorList>
    </citation>
    <scope>NUCLEOTIDE SEQUENCE [LARGE SCALE GENOMIC DNA]</scope>
    <source>
        <strain evidence="1 2">I1-1</strain>
    </source>
</reference>
<dbReference type="STRING" id="307486.GCA_000807215_00161"/>
<sequence>MKPRTMPTPHPLVPIVATARADSAVAPPARAKRRLATAATVAAVLAATVAGCATVPADPVAAAEAVVRTRAQQRADAIVRGDAAAAYALAAPSYRRLVTPEVYATRRAAAPVQWKSARVHDVQCPLQDGLHPPVRCAVRLEVTSEPRLPLPASLRAPITGFVQETWVLSDGQWWVLEEL</sequence>
<dbReference type="OrthoDB" id="8796993at2"/>
<organism evidence="1 2">
    <name type="scientific">Tepidimonas taiwanensis</name>
    <dbReference type="NCBI Taxonomy" id="307486"/>
    <lineage>
        <taxon>Bacteria</taxon>
        <taxon>Pseudomonadati</taxon>
        <taxon>Pseudomonadota</taxon>
        <taxon>Betaproteobacteria</taxon>
        <taxon>Burkholderiales</taxon>
        <taxon>Tepidimonas</taxon>
    </lineage>
</organism>
<name>A0A554XE10_9BURK</name>
<dbReference type="EMBL" id="VJOM01000001">
    <property type="protein sequence ID" value="TSE34070.1"/>
    <property type="molecule type" value="Genomic_DNA"/>
</dbReference>
<comment type="caution">
    <text evidence="1">The sequence shown here is derived from an EMBL/GenBank/DDBJ whole genome shotgun (WGS) entry which is preliminary data.</text>
</comment>
<evidence type="ECO:0000313" key="1">
    <source>
        <dbReference type="EMBL" id="TSE34070.1"/>
    </source>
</evidence>